<dbReference type="SUPFAM" id="SSF52540">
    <property type="entry name" value="P-loop containing nucleoside triphosphate hydrolases"/>
    <property type="match status" value="1"/>
</dbReference>
<dbReference type="PANTHER" id="PTHR43146">
    <property type="entry name" value="CANCER-RELATED NUCLEOSIDE-TRIPHOSPHATASE"/>
    <property type="match status" value="1"/>
</dbReference>
<comment type="caution">
    <text evidence="5">The sequence shown here is derived from an EMBL/GenBank/DDBJ whole genome shotgun (WGS) entry which is preliminary data.</text>
</comment>
<evidence type="ECO:0000256" key="1">
    <source>
        <dbReference type="ARBA" id="ARBA00022741"/>
    </source>
</evidence>
<dbReference type="PANTHER" id="PTHR43146:SF1">
    <property type="entry name" value="CANCER-RELATED NUCLEOSIDE-TRIPHOSPHATASE"/>
    <property type="match status" value="1"/>
</dbReference>
<dbReference type="Proteomes" id="UP001597079">
    <property type="component" value="Unassembled WGS sequence"/>
</dbReference>
<evidence type="ECO:0000256" key="2">
    <source>
        <dbReference type="ARBA" id="ARBA00022801"/>
    </source>
</evidence>
<dbReference type="Pfam" id="PF03266">
    <property type="entry name" value="NTPase_1"/>
    <property type="match status" value="1"/>
</dbReference>
<proteinExistence type="predicted"/>
<keyword evidence="2" id="KW-0378">Hydrolase</keyword>
<dbReference type="InterPro" id="IPR004948">
    <property type="entry name" value="Nuc-triphosphatase_THEP1"/>
</dbReference>
<dbReference type="EMBL" id="JBHUCX010000075">
    <property type="protein sequence ID" value="MFD1676782.1"/>
    <property type="molecule type" value="Genomic_DNA"/>
</dbReference>
<dbReference type="RefSeq" id="WP_377944690.1">
    <property type="nucleotide sequence ID" value="NZ_JBHUCX010000075.1"/>
</dbReference>
<sequence>MNPPNDKLLPRLDEECKHTKTAFLLTGKPRMGKSTMVKKLVNAIGSHLCGGFYTEEITNSGERIGFRCVSVSGESVEIANVENPSKIRVGRYGIDVNQFENFAIQVLEDALPVKKVIVIDEIGFMQMLSASFQKKIQEIFSGNHVVLGTVPVDSHPEIDKIKYTKSVKIIDLNEHNRDSITAVLVKDILRALDSSR</sequence>
<evidence type="ECO:0000256" key="3">
    <source>
        <dbReference type="ARBA" id="ARBA00022840"/>
    </source>
</evidence>
<protein>
    <submittedName>
        <fullName evidence="5">Nucleoside-triphosphatase</fullName>
    </submittedName>
</protein>
<evidence type="ECO:0000259" key="4">
    <source>
        <dbReference type="SMART" id="SM00382"/>
    </source>
</evidence>
<dbReference type="Gene3D" id="3.40.50.300">
    <property type="entry name" value="P-loop containing nucleotide triphosphate hydrolases"/>
    <property type="match status" value="1"/>
</dbReference>
<accession>A0ABW4JKA9</accession>
<dbReference type="InterPro" id="IPR003593">
    <property type="entry name" value="AAA+_ATPase"/>
</dbReference>
<keyword evidence="1" id="KW-0547">Nucleotide-binding</keyword>
<gene>
    <name evidence="5" type="ORF">ACFSB2_19085</name>
</gene>
<feature type="domain" description="AAA+ ATPase" evidence="4">
    <location>
        <begin position="19"/>
        <end position="175"/>
    </location>
</feature>
<evidence type="ECO:0000313" key="6">
    <source>
        <dbReference type="Proteomes" id="UP001597079"/>
    </source>
</evidence>
<organism evidence="5 6">
    <name type="scientific">Alicyclobacillus fodiniaquatilis</name>
    <dbReference type="NCBI Taxonomy" id="1661150"/>
    <lineage>
        <taxon>Bacteria</taxon>
        <taxon>Bacillati</taxon>
        <taxon>Bacillota</taxon>
        <taxon>Bacilli</taxon>
        <taxon>Bacillales</taxon>
        <taxon>Alicyclobacillaceae</taxon>
        <taxon>Alicyclobacillus</taxon>
    </lineage>
</organism>
<evidence type="ECO:0000313" key="5">
    <source>
        <dbReference type="EMBL" id="MFD1676782.1"/>
    </source>
</evidence>
<dbReference type="InterPro" id="IPR027417">
    <property type="entry name" value="P-loop_NTPase"/>
</dbReference>
<reference evidence="6" key="1">
    <citation type="journal article" date="2019" name="Int. J. Syst. Evol. Microbiol.">
        <title>The Global Catalogue of Microorganisms (GCM) 10K type strain sequencing project: providing services to taxonomists for standard genome sequencing and annotation.</title>
        <authorList>
            <consortium name="The Broad Institute Genomics Platform"/>
            <consortium name="The Broad Institute Genome Sequencing Center for Infectious Disease"/>
            <person name="Wu L."/>
            <person name="Ma J."/>
        </authorList>
    </citation>
    <scope>NUCLEOTIDE SEQUENCE [LARGE SCALE GENOMIC DNA]</scope>
    <source>
        <strain evidence="6">CGMCC 1.12286</strain>
    </source>
</reference>
<name>A0ABW4JKA9_9BACL</name>
<keyword evidence="6" id="KW-1185">Reference proteome</keyword>
<dbReference type="SMART" id="SM00382">
    <property type="entry name" value="AAA"/>
    <property type="match status" value="1"/>
</dbReference>
<keyword evidence="3" id="KW-0067">ATP-binding</keyword>